<accession>A0AAD5VE31</accession>
<reference evidence="4" key="1">
    <citation type="submission" date="2022-07" db="EMBL/GenBank/DDBJ databases">
        <title>Genome Sequence of Physisporinus lineatus.</title>
        <authorList>
            <person name="Buettner E."/>
        </authorList>
    </citation>
    <scope>NUCLEOTIDE SEQUENCE</scope>
    <source>
        <strain evidence="4">VT162</strain>
    </source>
</reference>
<keyword evidence="1" id="KW-0677">Repeat</keyword>
<dbReference type="EMBL" id="JANAWD010000014">
    <property type="protein sequence ID" value="KAJ3491292.1"/>
    <property type="molecule type" value="Genomic_DNA"/>
</dbReference>
<evidence type="ECO:0000313" key="5">
    <source>
        <dbReference type="Proteomes" id="UP001212997"/>
    </source>
</evidence>
<evidence type="ECO:0000256" key="2">
    <source>
        <dbReference type="PROSITE-ProRule" id="PRU00708"/>
    </source>
</evidence>
<dbReference type="Gene3D" id="1.25.40.10">
    <property type="entry name" value="Tetratricopeptide repeat domain"/>
    <property type="match status" value="1"/>
</dbReference>
<gene>
    <name evidence="4" type="ORF">NLI96_g796</name>
</gene>
<keyword evidence="5" id="KW-1185">Reference proteome</keyword>
<dbReference type="PROSITE" id="PS51375">
    <property type="entry name" value="PPR"/>
    <property type="match status" value="1"/>
</dbReference>
<evidence type="ECO:0008006" key="6">
    <source>
        <dbReference type="Google" id="ProtNLM"/>
    </source>
</evidence>
<organism evidence="4 5">
    <name type="scientific">Meripilus lineatus</name>
    <dbReference type="NCBI Taxonomy" id="2056292"/>
    <lineage>
        <taxon>Eukaryota</taxon>
        <taxon>Fungi</taxon>
        <taxon>Dikarya</taxon>
        <taxon>Basidiomycota</taxon>
        <taxon>Agaricomycotina</taxon>
        <taxon>Agaricomycetes</taxon>
        <taxon>Polyporales</taxon>
        <taxon>Meripilaceae</taxon>
        <taxon>Meripilus</taxon>
    </lineage>
</organism>
<dbReference type="Proteomes" id="UP001212997">
    <property type="component" value="Unassembled WGS sequence"/>
</dbReference>
<sequence>MLLNTPWASITRLASTSKPASVLYPWFHKSHFSTPSQGEETPSMIALKEQPYPTTGLDSSIFEEDSADYGDRPQAVFPDFASARSPCHVLLTLVQNRQFEDARRVRDEFIEMGVPIQKEFIYRKAAAAALRSQPHSPERVTEFLKWWSLYPDASYKTHAAPNLAALIYAVTSNTPVPDLPLIMHFAVSAAEKGLISRVELGTIPLVIRYTPPSVSLDFMYELAQTDRRAAKVLTRKEKADVWSRRWASRYGLAIRAQCAAGRPEAGLELYESARKQGIQIGTRAQELSKVVGRPLATDPDPQTPDLRPPKPSQDIQSSPKDDSQDIQSSPEDDSQDIQSSPEDYSPESVDHIERIPDFSEDIEEASSTLYHSMPRALLPTGDLVETLRFLKSSLRSRYPPPASVLENFIGQCVALGRSSTLAALRKVAHKSLFNHSMSIWALAEMNHLSKRSEPREMYATFCRYFFSVGVPSQTIKFQDKWVKDLKHRGFPSRAIQKSMQDERRLRKVLPANYRVMHKLPPSSHHTALVWREALKETKTRDGLEALYQDLVSQVRLSRNIPPRPDPNSPPPPTDSIPKTTYTIEDYSTPSSSPSEYPKPIPVPIQWDAFHFDIFIREFGKKGGPTRSVAVIEDMYELGITPSLKSMTNLASALAWAGDMPQLEKLLTRMEKSSHLVRDNKLPKPALRGKNGKSRIPPPNIVTYNTIMRFLANKRKWEDAATIAKRLFEIGRYVRGENEVTDKLLAEIEVEVPSVASFGVTPNTHTHQE</sequence>
<dbReference type="PANTHER" id="PTHR47932">
    <property type="entry name" value="ATPASE EXPRESSION PROTEIN 3"/>
    <property type="match status" value="1"/>
</dbReference>
<evidence type="ECO:0000256" key="1">
    <source>
        <dbReference type="ARBA" id="ARBA00022737"/>
    </source>
</evidence>
<feature type="region of interest" description="Disordered" evidence="3">
    <location>
        <begin position="557"/>
        <end position="597"/>
    </location>
</feature>
<dbReference type="InterPro" id="IPR002885">
    <property type="entry name" value="PPR_rpt"/>
</dbReference>
<feature type="region of interest" description="Disordered" evidence="3">
    <location>
        <begin position="289"/>
        <end position="349"/>
    </location>
</feature>
<protein>
    <recommendedName>
        <fullName evidence="6">Pentatricopeptide repeat-containing protein</fullName>
    </recommendedName>
</protein>
<dbReference type="PANTHER" id="PTHR47932:SF44">
    <property type="entry name" value="MIOREX COMPLEX COMPONENT 1"/>
    <property type="match status" value="1"/>
</dbReference>
<proteinExistence type="predicted"/>
<name>A0AAD5VE31_9APHY</name>
<comment type="caution">
    <text evidence="4">The sequence shown here is derived from an EMBL/GenBank/DDBJ whole genome shotgun (WGS) entry which is preliminary data.</text>
</comment>
<feature type="compositionally biased region" description="Pro residues" evidence="3">
    <location>
        <begin position="561"/>
        <end position="574"/>
    </location>
</feature>
<dbReference type="InterPro" id="IPR011990">
    <property type="entry name" value="TPR-like_helical_dom_sf"/>
</dbReference>
<evidence type="ECO:0000256" key="3">
    <source>
        <dbReference type="SAM" id="MobiDB-lite"/>
    </source>
</evidence>
<feature type="repeat" description="PPR" evidence="2">
    <location>
        <begin position="607"/>
        <end position="641"/>
    </location>
</feature>
<dbReference type="AlphaFoldDB" id="A0AAD5VE31"/>
<evidence type="ECO:0000313" key="4">
    <source>
        <dbReference type="EMBL" id="KAJ3491292.1"/>
    </source>
</evidence>